<evidence type="ECO:0000313" key="3">
    <source>
        <dbReference type="Proteomes" id="UP000031501"/>
    </source>
</evidence>
<protein>
    <submittedName>
        <fullName evidence="2">Nuclease</fullName>
    </submittedName>
</protein>
<evidence type="ECO:0000313" key="2">
    <source>
        <dbReference type="EMBL" id="ASN28475.1"/>
    </source>
</evidence>
<dbReference type="Proteomes" id="UP000031501">
    <property type="component" value="Chromosome"/>
</dbReference>
<accession>A0A221P9N7</accession>
<dbReference type="InterPro" id="IPR011528">
    <property type="entry name" value="NERD"/>
</dbReference>
<dbReference type="Pfam" id="PF08378">
    <property type="entry name" value="NERD"/>
    <property type="match status" value="1"/>
</dbReference>
<reference evidence="2 3" key="1">
    <citation type="submission" date="2017-07" db="EMBL/GenBank/DDBJ databases">
        <title>Genome sequence of Streptomyces pluripotens MUSC 137T.</title>
        <authorList>
            <person name="Ser H.-L."/>
            <person name="Lee L.-H."/>
        </authorList>
    </citation>
    <scope>NUCLEOTIDE SEQUENCE [LARGE SCALE GENOMIC DNA]</scope>
    <source>
        <strain evidence="2 3">MUSC 137</strain>
    </source>
</reference>
<sequence>MRLIDRWRPDTDIYNWAVGLRGELLTARRLSRLRGHGWFTLHAVQWVTGTDIDHLTIGPAGVFSINSKRHRGKTVWYGDRAITVNGTPTRHIAASQSEARRVSRTLSEHCGFDVPVRPVISVVHAGKLTVKSANPPVLVLAVDQLDRVLSGLTPTLSADQVSHIYGVARRAQIWSG</sequence>
<dbReference type="EMBL" id="CP022433">
    <property type="protein sequence ID" value="ASN28475.1"/>
    <property type="molecule type" value="Genomic_DNA"/>
</dbReference>
<feature type="domain" description="NERD" evidence="1">
    <location>
        <begin position="18"/>
        <end position="129"/>
    </location>
</feature>
<keyword evidence="3" id="KW-1185">Reference proteome</keyword>
<dbReference type="OrthoDB" id="5793358at2"/>
<gene>
    <name evidence="2" type="ORF">LK07_16840</name>
</gene>
<dbReference type="AlphaFoldDB" id="A0A221P9N7"/>
<dbReference type="STRING" id="1355015.LK06_015695"/>
<organism evidence="2 3">
    <name type="scientific">Streptomyces pluripotens</name>
    <dbReference type="NCBI Taxonomy" id="1355015"/>
    <lineage>
        <taxon>Bacteria</taxon>
        <taxon>Bacillati</taxon>
        <taxon>Actinomycetota</taxon>
        <taxon>Actinomycetes</taxon>
        <taxon>Kitasatosporales</taxon>
        <taxon>Streptomycetaceae</taxon>
        <taxon>Streptomyces</taxon>
    </lineage>
</organism>
<name>A0A221P9N7_9ACTN</name>
<dbReference type="PROSITE" id="PS50965">
    <property type="entry name" value="NERD"/>
    <property type="match status" value="1"/>
</dbReference>
<proteinExistence type="predicted"/>
<evidence type="ECO:0000259" key="1">
    <source>
        <dbReference type="PROSITE" id="PS50965"/>
    </source>
</evidence>